<dbReference type="OrthoDB" id="240018at2759"/>
<proteinExistence type="predicted"/>
<feature type="region of interest" description="Disordered" evidence="2">
    <location>
        <begin position="420"/>
        <end position="471"/>
    </location>
</feature>
<feature type="region of interest" description="Disordered" evidence="2">
    <location>
        <begin position="784"/>
        <end position="837"/>
    </location>
</feature>
<feature type="region of interest" description="Disordered" evidence="2">
    <location>
        <begin position="1027"/>
        <end position="1094"/>
    </location>
</feature>
<feature type="region of interest" description="Disordered" evidence="2">
    <location>
        <begin position="384"/>
        <end position="404"/>
    </location>
</feature>
<feature type="compositionally biased region" description="Polar residues" evidence="2">
    <location>
        <begin position="542"/>
        <end position="554"/>
    </location>
</feature>
<dbReference type="InterPro" id="IPR036128">
    <property type="entry name" value="Plus3-like_sf"/>
</dbReference>
<feature type="region of interest" description="Disordered" evidence="2">
    <location>
        <begin position="506"/>
        <end position="529"/>
    </location>
</feature>
<gene>
    <name evidence="4" type="ORF">BSAL_46575</name>
</gene>
<dbReference type="AlphaFoldDB" id="A0A0S4JRF1"/>
<feature type="compositionally biased region" description="Low complexity" evidence="2">
    <location>
        <begin position="139"/>
        <end position="157"/>
    </location>
</feature>
<feature type="compositionally biased region" description="Pro residues" evidence="2">
    <location>
        <begin position="607"/>
        <end position="618"/>
    </location>
</feature>
<evidence type="ECO:0000313" key="4">
    <source>
        <dbReference type="EMBL" id="CUG94116.1"/>
    </source>
</evidence>
<dbReference type="Proteomes" id="UP000051952">
    <property type="component" value="Unassembled WGS sequence"/>
</dbReference>
<dbReference type="Pfam" id="PF03126">
    <property type="entry name" value="Plus-3"/>
    <property type="match status" value="1"/>
</dbReference>
<keyword evidence="5" id="KW-1185">Reference proteome</keyword>
<dbReference type="PANTHER" id="PTHR13037">
    <property type="entry name" value="FORMIN"/>
    <property type="match status" value="1"/>
</dbReference>
<sequence>MKFWVLARGEKFEEQLLVSAESTEDLRKCLESLLHVSIRQMSVTDFQAQVVDKLLLQQGGNDILTVNLKTQPTSSLSMNPVTSSTTAAAAAVSASGGRTPKGGDAATAAAETSFLGHSGNPFSVSGGNSDEFQVPAPLSRTNSQSRMSSSGPPSAAVAANATDKTNASSVGMNGPAMSTSRRGSGTAAELFNADLMLPIDRICLTRESITTLLSATFRGTFHDVVKGCFVRVRGASSLATSASGYAVVQVVSVSSDTQIGLDLVHVVEVRHLDVVSNSPPTADELRIWAKHMLHAGRSPVTPTFIEAKLSDVNDALRTAAASGAGLNLGASMSFSGSAGSGGGLPAPGERSIRDREVTTIGAPWEGSLTADDAPPMPIGAVMSLDESSPPLTAASTTGSGSKLRRRQTMFLHPQNFLMSFTTDGGESTTPTKGGSGGAAAAAVGSAPPAPGSKGTSPSNTALQLTGTSPSHSSSLLLRAHMAISQAHEVVVSDDEDLGFNNSTTSSSLFSTGTGALPPPPALQTATSAKSLIKQRLDSISQAMNQHHQRISSQTSGGGGDAPTTRRAGSSGSRVVDPSQGPVTPHSGRNSSNEPSPQGSAGTQHPLPITPAFPPPPQSSAPQLTQSPLPLGPSIPPLAPPPPSSAPSYLALAQRSVVALNDALLNGWLLQHPIEDGSFEYMLFGTRHSNPKARRFRTSDFAGCCISLIDQEDEVDENHHHRLRDDDASFTSSNRRLFHSTLQLKSDIDRDVTVKGFVVHCPPQLFRGVFVALASHAVDYIQGDHKTAAGGSEGESPATSPHRGDESSDKQPASSSTAAANGVASPAPPLQPLPSTDASSYGSNAYEFTVLSGRDVTSLYNPPFKTHLPIPPWGAPMSLPHAVLRPQLVFASGLLHVFYLVGLGSHVAAPTTSPPHPSTVAAAEGGWRRASSSKSHGISAAHNTTTLPRMSYGLAHAVCSDARLSQWRLLNPTEPIIYQQPTDHHTSLVPLFSVFAGCIPTDDVGDISYSDGLTLMWCEPKIPDPAALVPPSGGRFRSPSAPRTSQEDPLPHSTMPTPPQRSQSPPPRDEVSGPPPQLQLHVTPPRRSSYPSATLPERPSMLISVLINVDDNFRSGAWAPHECSIPDLTAALAQPVGDRCTGVLDDVTRHPQGVKCMSLVRRQHRHRAPPSLASGEVQPRGENALLVVVGEDRHHRATVLLLPANVQ</sequence>
<evidence type="ECO:0000259" key="3">
    <source>
        <dbReference type="PROSITE" id="PS51360"/>
    </source>
</evidence>
<dbReference type="InterPro" id="IPR004343">
    <property type="entry name" value="Plus-3_dom"/>
</dbReference>
<feature type="compositionally biased region" description="Polar residues" evidence="2">
    <location>
        <begin position="586"/>
        <end position="602"/>
    </location>
</feature>
<dbReference type="PROSITE" id="PS51360">
    <property type="entry name" value="PLUS3"/>
    <property type="match status" value="1"/>
</dbReference>
<evidence type="ECO:0000256" key="1">
    <source>
        <dbReference type="ARBA" id="ARBA00022581"/>
    </source>
</evidence>
<feature type="compositionally biased region" description="Low complexity" evidence="2">
    <location>
        <begin position="619"/>
        <end position="628"/>
    </location>
</feature>
<feature type="compositionally biased region" description="Polar residues" evidence="2">
    <location>
        <begin position="385"/>
        <end position="400"/>
    </location>
</feature>
<name>A0A0S4JRF1_BODSA</name>
<organism evidence="4 5">
    <name type="scientific">Bodo saltans</name>
    <name type="common">Flagellated protozoan</name>
    <dbReference type="NCBI Taxonomy" id="75058"/>
    <lineage>
        <taxon>Eukaryota</taxon>
        <taxon>Discoba</taxon>
        <taxon>Euglenozoa</taxon>
        <taxon>Kinetoplastea</taxon>
        <taxon>Metakinetoplastina</taxon>
        <taxon>Eubodonida</taxon>
        <taxon>Bodonidae</taxon>
        <taxon>Bodo</taxon>
    </lineage>
</organism>
<feature type="compositionally biased region" description="Low complexity" evidence="2">
    <location>
        <begin position="506"/>
        <end position="515"/>
    </location>
</feature>
<feature type="region of interest" description="Disordered" evidence="2">
    <location>
        <begin position="119"/>
        <end position="157"/>
    </location>
</feature>
<keyword evidence="1" id="KW-0945">Host-virus interaction</keyword>
<feature type="compositionally biased region" description="Polar residues" evidence="2">
    <location>
        <begin position="459"/>
        <end position="471"/>
    </location>
</feature>
<feature type="compositionally biased region" description="Low complexity" evidence="2">
    <location>
        <begin position="424"/>
        <end position="458"/>
    </location>
</feature>
<reference evidence="5" key="1">
    <citation type="submission" date="2015-09" db="EMBL/GenBank/DDBJ databases">
        <authorList>
            <consortium name="Pathogen Informatics"/>
        </authorList>
    </citation>
    <scope>NUCLEOTIDE SEQUENCE [LARGE SCALE GENOMIC DNA]</scope>
    <source>
        <strain evidence="5">Lake Konstanz</strain>
    </source>
</reference>
<feature type="compositionally biased region" description="Polar residues" evidence="2">
    <location>
        <begin position="809"/>
        <end position="818"/>
    </location>
</feature>
<dbReference type="Gene3D" id="3.90.70.200">
    <property type="entry name" value="Plus-3 domain"/>
    <property type="match status" value="1"/>
</dbReference>
<dbReference type="VEuPathDB" id="TriTrypDB:BSAL_46575"/>
<feature type="compositionally biased region" description="Polar residues" evidence="2">
    <location>
        <begin position="120"/>
        <end position="131"/>
    </location>
</feature>
<dbReference type="SMART" id="SM00719">
    <property type="entry name" value="Plus3"/>
    <property type="match status" value="1"/>
</dbReference>
<protein>
    <recommendedName>
        <fullName evidence="3">Plus3 domain-containing protein</fullName>
    </recommendedName>
</protein>
<evidence type="ECO:0000256" key="2">
    <source>
        <dbReference type="SAM" id="MobiDB-lite"/>
    </source>
</evidence>
<feature type="region of interest" description="Disordered" evidence="2">
    <location>
        <begin position="542"/>
        <end position="645"/>
    </location>
</feature>
<feature type="compositionally biased region" description="Pro residues" evidence="2">
    <location>
        <begin position="629"/>
        <end position="644"/>
    </location>
</feature>
<dbReference type="GO" id="GO:0003677">
    <property type="term" value="F:DNA binding"/>
    <property type="evidence" value="ECO:0007669"/>
    <property type="project" value="InterPro"/>
</dbReference>
<evidence type="ECO:0000313" key="5">
    <source>
        <dbReference type="Proteomes" id="UP000051952"/>
    </source>
</evidence>
<dbReference type="SUPFAM" id="SSF159042">
    <property type="entry name" value="Plus3-like"/>
    <property type="match status" value="1"/>
</dbReference>
<feature type="domain" description="Plus3" evidence="3">
    <location>
        <begin position="193"/>
        <end position="317"/>
    </location>
</feature>
<accession>A0A0S4JRF1</accession>
<dbReference type="EMBL" id="CYKH01002220">
    <property type="protein sequence ID" value="CUG94116.1"/>
    <property type="molecule type" value="Genomic_DNA"/>
</dbReference>
<dbReference type="PANTHER" id="PTHR13037:SF24">
    <property type="entry name" value="POLYCOMB PROTEIN PCL-RELATED"/>
    <property type="match status" value="1"/>
</dbReference>